<dbReference type="PROSITE" id="PS00959">
    <property type="entry name" value="HISTONE_H3_2"/>
    <property type="match status" value="1"/>
</dbReference>
<feature type="region of interest" description="Disordered" evidence="2">
    <location>
        <begin position="31"/>
        <end position="54"/>
    </location>
</feature>
<dbReference type="GO" id="GO:0000786">
    <property type="term" value="C:nucleosome"/>
    <property type="evidence" value="ECO:0007669"/>
    <property type="project" value="InterPro"/>
</dbReference>
<evidence type="ECO:0000259" key="3">
    <source>
        <dbReference type="Pfam" id="PF00125"/>
    </source>
</evidence>
<feature type="region of interest" description="Disordered" evidence="2">
    <location>
        <begin position="105"/>
        <end position="153"/>
    </location>
</feature>
<evidence type="ECO:0000313" key="4">
    <source>
        <dbReference type="EMBL" id="KAK0428496.1"/>
    </source>
</evidence>
<dbReference type="PANTHER" id="PTHR11426">
    <property type="entry name" value="HISTONE H3"/>
    <property type="match status" value="1"/>
</dbReference>
<feature type="compositionally biased region" description="Polar residues" evidence="2">
    <location>
        <begin position="126"/>
        <end position="137"/>
    </location>
</feature>
<dbReference type="GO" id="GO:0003677">
    <property type="term" value="F:DNA binding"/>
    <property type="evidence" value="ECO:0007669"/>
    <property type="project" value="InterPro"/>
</dbReference>
<dbReference type="SUPFAM" id="SSF47113">
    <property type="entry name" value="Histone-fold"/>
    <property type="match status" value="2"/>
</dbReference>
<organism evidence="4 5">
    <name type="scientific">Steinernema hermaphroditum</name>
    <dbReference type="NCBI Taxonomy" id="289476"/>
    <lineage>
        <taxon>Eukaryota</taxon>
        <taxon>Metazoa</taxon>
        <taxon>Ecdysozoa</taxon>
        <taxon>Nematoda</taxon>
        <taxon>Chromadorea</taxon>
        <taxon>Rhabditida</taxon>
        <taxon>Tylenchina</taxon>
        <taxon>Panagrolaimomorpha</taxon>
        <taxon>Strongyloidoidea</taxon>
        <taxon>Steinernematidae</taxon>
        <taxon>Steinernema</taxon>
    </lineage>
</organism>
<dbReference type="SMART" id="SM00428">
    <property type="entry name" value="H3"/>
    <property type="match status" value="1"/>
</dbReference>
<name>A0AA39IQ99_9BILA</name>
<dbReference type="InterPro" id="IPR007125">
    <property type="entry name" value="H2A/H2B/H3"/>
</dbReference>
<accession>A0AA39IQ99</accession>
<comment type="similarity">
    <text evidence="1">Belongs to the histone H3 family.</text>
</comment>
<feature type="compositionally biased region" description="Basic residues" evidence="2">
    <location>
        <begin position="143"/>
        <end position="153"/>
    </location>
</feature>
<dbReference type="EMBL" id="JAUCMV010000001">
    <property type="protein sequence ID" value="KAK0428496.1"/>
    <property type="molecule type" value="Genomic_DNA"/>
</dbReference>
<dbReference type="GO" id="GO:0046982">
    <property type="term" value="F:protein heterodimerization activity"/>
    <property type="evidence" value="ECO:0007669"/>
    <property type="project" value="InterPro"/>
</dbReference>
<dbReference type="PRINTS" id="PR00622">
    <property type="entry name" value="HISTONEH3"/>
</dbReference>
<sequence length="251" mass="28377">MARAKFTALRPIERRSSINEALRRQMTLSHCQKKSAPSTGAARRKSFKPRKKISSHGFQIPRAAFSRLVREITEKFKLKGSIRYQMHALQALQEAVEIPMARIKQTARKTPSTRTLTHSGKRMRISNVSSSSKSLTPGTPVAQKRKMKKPVKRGTRALQEIRKLQRTTNLLIARAPFSRLVRDITRVFSNDGGLRFKLDALAALQEATEVFMTCYFEDLNLVALHAGRVTIMPKDGALIRRLRGMPTARSV</sequence>
<feature type="domain" description="Core Histone H2A/H2B/H3" evidence="3">
    <location>
        <begin position="154"/>
        <end position="242"/>
    </location>
</feature>
<dbReference type="Pfam" id="PF00125">
    <property type="entry name" value="Histone"/>
    <property type="match status" value="2"/>
</dbReference>
<reference evidence="4" key="1">
    <citation type="submission" date="2023-06" db="EMBL/GenBank/DDBJ databases">
        <title>Genomic analysis of the entomopathogenic nematode Steinernema hermaphroditum.</title>
        <authorList>
            <person name="Schwarz E.M."/>
            <person name="Heppert J.K."/>
            <person name="Baniya A."/>
            <person name="Schwartz H.T."/>
            <person name="Tan C.-H."/>
            <person name="Antoshechkin I."/>
            <person name="Sternberg P.W."/>
            <person name="Goodrich-Blair H."/>
            <person name="Dillman A.R."/>
        </authorList>
    </citation>
    <scope>NUCLEOTIDE SEQUENCE</scope>
    <source>
        <strain evidence="4">PS9179</strain>
        <tissue evidence="4">Whole animal</tissue>
    </source>
</reference>
<feature type="compositionally biased region" description="Polar residues" evidence="2">
    <location>
        <begin position="108"/>
        <end position="118"/>
    </location>
</feature>
<dbReference type="GO" id="GO:0030527">
    <property type="term" value="F:structural constituent of chromatin"/>
    <property type="evidence" value="ECO:0007669"/>
    <property type="project" value="InterPro"/>
</dbReference>
<protein>
    <recommendedName>
        <fullName evidence="3">Core Histone H2A/H2B/H3 domain-containing protein</fullName>
    </recommendedName>
</protein>
<feature type="compositionally biased region" description="Basic residues" evidence="2">
    <location>
        <begin position="42"/>
        <end position="54"/>
    </location>
</feature>
<feature type="domain" description="Core Histone H2A/H2B/H3" evidence="3">
    <location>
        <begin position="48"/>
        <end position="109"/>
    </location>
</feature>
<dbReference type="CDD" id="cd22911">
    <property type="entry name" value="HFD_H3"/>
    <property type="match status" value="1"/>
</dbReference>
<dbReference type="Proteomes" id="UP001175271">
    <property type="component" value="Unassembled WGS sequence"/>
</dbReference>
<dbReference type="Gene3D" id="1.10.20.10">
    <property type="entry name" value="Histone, subunit A"/>
    <property type="match status" value="2"/>
</dbReference>
<dbReference type="AlphaFoldDB" id="A0AA39IQ99"/>
<evidence type="ECO:0000256" key="2">
    <source>
        <dbReference type="SAM" id="MobiDB-lite"/>
    </source>
</evidence>
<gene>
    <name evidence="4" type="ORF">QR680_010836</name>
</gene>
<comment type="caution">
    <text evidence="4">The sequence shown here is derived from an EMBL/GenBank/DDBJ whole genome shotgun (WGS) entry which is preliminary data.</text>
</comment>
<dbReference type="InterPro" id="IPR009072">
    <property type="entry name" value="Histone-fold"/>
</dbReference>
<evidence type="ECO:0000313" key="5">
    <source>
        <dbReference type="Proteomes" id="UP001175271"/>
    </source>
</evidence>
<evidence type="ECO:0000256" key="1">
    <source>
        <dbReference type="ARBA" id="ARBA00010343"/>
    </source>
</evidence>
<dbReference type="InterPro" id="IPR000164">
    <property type="entry name" value="Histone_H3/CENP-A"/>
</dbReference>
<proteinExistence type="inferred from homology"/>
<keyword evidence="5" id="KW-1185">Reference proteome</keyword>